<dbReference type="Pfam" id="PF00501">
    <property type="entry name" value="AMP-binding"/>
    <property type="match status" value="1"/>
</dbReference>
<accession>A0A9Q9HCU2</accession>
<dbReference type="PANTHER" id="PTHR43201:SF5">
    <property type="entry name" value="MEDIUM-CHAIN ACYL-COA LIGASE ACSF2, MITOCHONDRIAL"/>
    <property type="match status" value="1"/>
</dbReference>
<dbReference type="PROSITE" id="PS00455">
    <property type="entry name" value="AMP_BINDING"/>
    <property type="match status" value="1"/>
</dbReference>
<dbReference type="Gene3D" id="3.40.50.980">
    <property type="match status" value="2"/>
</dbReference>
<dbReference type="EMBL" id="CP081070">
    <property type="protein sequence ID" value="UWQ52353.1"/>
    <property type="molecule type" value="Genomic_DNA"/>
</dbReference>
<dbReference type="GO" id="GO:0031956">
    <property type="term" value="F:medium-chain fatty acid-CoA ligase activity"/>
    <property type="evidence" value="ECO:0007669"/>
    <property type="project" value="TreeGrafter"/>
</dbReference>
<sequence length="534" mass="57896">MYDLNLTTSYVPAQSDMDVREITVGAMLREIAEARPDSEALKEIRQDGSPGRNWTYGELLAEAEKLARALSTRFAPGERVVVWSPNSPEWVLIEYACALAGLVLVTANPAFQARELEYVLKQSGAVALFLVEEFRGNPMRTIGADVAAGIPAVREVTDMESPALLAFGSRPVSMPQVAPGDAAMIQYTSGTTGFPKGAVLSHRGLVNNARFYATRCGATEKTSWINVMPMFHTSGCGMVTLGCLQAGCRMVLISLFDPEVVLDQLEACRADIILGVPTMVVALLDAQEIRRRDLSALKVVSCGGSMVAPELVRRVQNLMGAGFSTLYGQTEHCPVITQHHLSDGIEDICNTAGQPVAQTEVSIRSVDDNRAVAIGEVGEICARGPCVMLEYNDNPKATSETVDADGWLHTGDLGRMDARGYVSVTGRVKEMIIRGGENHFPAEIENCLLERPDVAEVAVVGLPDPKWGELIGAFIRSSKPLAKAELHAHCRANMSPQKTPNVWVQVDEFPLTGSGKIQKFILRDRFAAGDFHEL</sequence>
<dbReference type="KEGG" id="lcae:K3721_09845"/>
<dbReference type="Pfam" id="PF13193">
    <property type="entry name" value="AMP-binding_C"/>
    <property type="match status" value="1"/>
</dbReference>
<evidence type="ECO:0000313" key="6">
    <source>
        <dbReference type="Proteomes" id="UP001058713"/>
    </source>
</evidence>
<dbReference type="RefSeq" id="WP_259970241.1">
    <property type="nucleotide sequence ID" value="NZ_CP081070.1"/>
</dbReference>
<protein>
    <submittedName>
        <fullName evidence="5">AMP-binding protein</fullName>
    </submittedName>
</protein>
<evidence type="ECO:0000256" key="2">
    <source>
        <dbReference type="ARBA" id="ARBA00022598"/>
    </source>
</evidence>
<dbReference type="Proteomes" id="UP001058713">
    <property type="component" value="Chromosome"/>
</dbReference>
<organism evidence="5 6">
    <name type="scientific">Leisingera caerulea</name>
    <name type="common">Phaeobacter caeruleus</name>
    <dbReference type="NCBI Taxonomy" id="506591"/>
    <lineage>
        <taxon>Bacteria</taxon>
        <taxon>Pseudomonadati</taxon>
        <taxon>Pseudomonadota</taxon>
        <taxon>Alphaproteobacteria</taxon>
        <taxon>Rhodobacterales</taxon>
        <taxon>Roseobacteraceae</taxon>
        <taxon>Leisingera</taxon>
    </lineage>
</organism>
<reference evidence="5" key="1">
    <citation type="submission" date="2021-08" db="EMBL/GenBank/DDBJ databases">
        <authorList>
            <person name="Nwanade C."/>
            <person name="Wang M."/>
            <person name="Masoudi A."/>
            <person name="Yu Z."/>
            <person name="Liu J."/>
        </authorList>
    </citation>
    <scope>NUCLEOTIDE SEQUENCE</scope>
    <source>
        <strain evidence="5">S122</strain>
    </source>
</reference>
<dbReference type="PANTHER" id="PTHR43201">
    <property type="entry name" value="ACYL-COA SYNTHETASE"/>
    <property type="match status" value="1"/>
</dbReference>
<evidence type="ECO:0000256" key="1">
    <source>
        <dbReference type="ARBA" id="ARBA00006432"/>
    </source>
</evidence>
<dbReference type="InterPro" id="IPR045851">
    <property type="entry name" value="AMP-bd_C_sf"/>
</dbReference>
<dbReference type="Gene3D" id="2.30.38.10">
    <property type="entry name" value="Luciferase, Domain 3"/>
    <property type="match status" value="1"/>
</dbReference>
<dbReference type="InterPro" id="IPR020845">
    <property type="entry name" value="AMP-binding_CS"/>
</dbReference>
<evidence type="ECO:0000259" key="4">
    <source>
        <dbReference type="Pfam" id="PF13193"/>
    </source>
</evidence>
<dbReference type="Gene3D" id="3.30.300.30">
    <property type="match status" value="1"/>
</dbReference>
<dbReference type="InterPro" id="IPR025110">
    <property type="entry name" value="AMP-bd_C"/>
</dbReference>
<dbReference type="InterPro" id="IPR000873">
    <property type="entry name" value="AMP-dep_synth/lig_dom"/>
</dbReference>
<feature type="domain" description="AMP-binding enzyme C-terminal" evidence="4">
    <location>
        <begin position="443"/>
        <end position="516"/>
    </location>
</feature>
<keyword evidence="2" id="KW-0436">Ligase</keyword>
<dbReference type="AlphaFoldDB" id="A0A9Q9HCU2"/>
<proteinExistence type="inferred from homology"/>
<gene>
    <name evidence="5" type="ORF">K3721_09845</name>
</gene>
<comment type="similarity">
    <text evidence="1">Belongs to the ATP-dependent AMP-binding enzyme family.</text>
</comment>
<dbReference type="GO" id="GO:0006631">
    <property type="term" value="P:fatty acid metabolic process"/>
    <property type="evidence" value="ECO:0007669"/>
    <property type="project" value="TreeGrafter"/>
</dbReference>
<evidence type="ECO:0000313" key="5">
    <source>
        <dbReference type="EMBL" id="UWQ52353.1"/>
    </source>
</evidence>
<evidence type="ECO:0000259" key="3">
    <source>
        <dbReference type="Pfam" id="PF00501"/>
    </source>
</evidence>
<feature type="domain" description="AMP-dependent synthetase/ligase" evidence="3">
    <location>
        <begin position="29"/>
        <end position="391"/>
    </location>
</feature>
<name>A0A9Q9HCU2_LEICA</name>
<dbReference type="SUPFAM" id="SSF56801">
    <property type="entry name" value="Acetyl-CoA synthetase-like"/>
    <property type="match status" value="1"/>
</dbReference>